<organism evidence="1 2">
    <name type="scientific">Marinitenerispora sediminis</name>
    <dbReference type="NCBI Taxonomy" id="1931232"/>
    <lineage>
        <taxon>Bacteria</taxon>
        <taxon>Bacillati</taxon>
        <taxon>Actinomycetota</taxon>
        <taxon>Actinomycetes</taxon>
        <taxon>Streptosporangiales</taxon>
        <taxon>Nocardiopsidaceae</taxon>
        <taxon>Marinitenerispora</taxon>
    </lineage>
</organism>
<dbReference type="Proteomes" id="UP000253318">
    <property type="component" value="Unassembled WGS sequence"/>
</dbReference>
<dbReference type="OrthoDB" id="3430514at2"/>
<name>A0A368T917_9ACTN</name>
<protein>
    <submittedName>
        <fullName evidence="1">Uncharacterized protein</fullName>
    </submittedName>
</protein>
<proteinExistence type="predicted"/>
<dbReference type="AlphaFoldDB" id="A0A368T917"/>
<accession>A0A368T917</accession>
<keyword evidence="2" id="KW-1185">Reference proteome</keyword>
<evidence type="ECO:0000313" key="2">
    <source>
        <dbReference type="Proteomes" id="UP000253318"/>
    </source>
</evidence>
<sequence length="87" mass="9388">MTDDHNLDVPVYHAPPASAGPVAASAPLRPFYIDLYDEDSDDYVHAYFGVTEPGGATIIRSMTCGGIISPRSAESFARRLCGEVVWT</sequence>
<comment type="caution">
    <text evidence="1">The sequence shown here is derived from an EMBL/GenBank/DDBJ whole genome shotgun (WGS) entry which is preliminary data.</text>
</comment>
<dbReference type="RefSeq" id="WP_114396057.1">
    <property type="nucleotide sequence ID" value="NZ_QEIM01000002.1"/>
</dbReference>
<gene>
    <name evidence="1" type="ORF">DEF24_05525</name>
</gene>
<evidence type="ECO:0000313" key="1">
    <source>
        <dbReference type="EMBL" id="RCV60925.1"/>
    </source>
</evidence>
<reference evidence="1 2" key="1">
    <citation type="submission" date="2018-04" db="EMBL/GenBank/DDBJ databases">
        <title>Novel actinobacteria from marine sediment.</title>
        <authorList>
            <person name="Ng Z.Y."/>
            <person name="Tan G.Y.A."/>
        </authorList>
    </citation>
    <scope>NUCLEOTIDE SEQUENCE [LARGE SCALE GENOMIC DNA]</scope>
    <source>
        <strain evidence="1 2">TPS81</strain>
    </source>
</reference>
<dbReference type="EMBL" id="QEIN01000028">
    <property type="protein sequence ID" value="RCV60925.1"/>
    <property type="molecule type" value="Genomic_DNA"/>
</dbReference>